<comment type="caution">
    <text evidence="1">The sequence shown here is derived from an EMBL/GenBank/DDBJ whole genome shotgun (WGS) entry which is preliminary data.</text>
</comment>
<organism evidence="1 2">
    <name type="scientific">Zizania palustris</name>
    <name type="common">Northern wild rice</name>
    <dbReference type="NCBI Taxonomy" id="103762"/>
    <lineage>
        <taxon>Eukaryota</taxon>
        <taxon>Viridiplantae</taxon>
        <taxon>Streptophyta</taxon>
        <taxon>Embryophyta</taxon>
        <taxon>Tracheophyta</taxon>
        <taxon>Spermatophyta</taxon>
        <taxon>Magnoliopsida</taxon>
        <taxon>Liliopsida</taxon>
        <taxon>Poales</taxon>
        <taxon>Poaceae</taxon>
        <taxon>BOP clade</taxon>
        <taxon>Oryzoideae</taxon>
        <taxon>Oryzeae</taxon>
        <taxon>Zizaniinae</taxon>
        <taxon>Zizania</taxon>
    </lineage>
</organism>
<keyword evidence="2" id="KW-1185">Reference proteome</keyword>
<reference evidence="1" key="2">
    <citation type="submission" date="2021-02" db="EMBL/GenBank/DDBJ databases">
        <authorList>
            <person name="Kimball J.A."/>
            <person name="Haas M.W."/>
            <person name="Macchietto M."/>
            <person name="Kono T."/>
            <person name="Duquette J."/>
            <person name="Shao M."/>
        </authorList>
    </citation>
    <scope>NUCLEOTIDE SEQUENCE</scope>
    <source>
        <tissue evidence="1">Fresh leaf tissue</tissue>
    </source>
</reference>
<name>A0A8J5SU62_ZIZPA</name>
<accession>A0A8J5SU62</accession>
<gene>
    <name evidence="1" type="ORF">GUJ93_ZPchr0006g43701</name>
</gene>
<dbReference type="AlphaFoldDB" id="A0A8J5SU62"/>
<sequence length="130" mass="14266">MHQPALGRHVYDSTDRISLVSSFMASLLIGRYACIEETNNTGMNLMDIATCDPVQRTSLRFTIAPNLQDKIGKLVPVHAAAGQRALRPHPQPESGEVEPPVAEVAPWGAAVGNEQRRTGKGYDGNFIRWK</sequence>
<evidence type="ECO:0000313" key="2">
    <source>
        <dbReference type="Proteomes" id="UP000729402"/>
    </source>
</evidence>
<evidence type="ECO:0000313" key="1">
    <source>
        <dbReference type="EMBL" id="KAG8071542.1"/>
    </source>
</evidence>
<protein>
    <submittedName>
        <fullName evidence="1">Uncharacterized protein</fullName>
    </submittedName>
</protein>
<reference evidence="1" key="1">
    <citation type="journal article" date="2021" name="bioRxiv">
        <title>Whole Genome Assembly and Annotation of Northern Wild Rice, Zizania palustris L., Supports a Whole Genome Duplication in the Zizania Genus.</title>
        <authorList>
            <person name="Haas M."/>
            <person name="Kono T."/>
            <person name="Macchietto M."/>
            <person name="Millas R."/>
            <person name="McGilp L."/>
            <person name="Shao M."/>
            <person name="Duquette J."/>
            <person name="Hirsch C.N."/>
            <person name="Kimball J."/>
        </authorList>
    </citation>
    <scope>NUCLEOTIDE SEQUENCE</scope>
    <source>
        <tissue evidence="1">Fresh leaf tissue</tissue>
    </source>
</reference>
<proteinExistence type="predicted"/>
<dbReference type="EMBL" id="JAAALK010000283">
    <property type="protein sequence ID" value="KAG8071542.1"/>
    <property type="molecule type" value="Genomic_DNA"/>
</dbReference>
<dbReference type="Proteomes" id="UP000729402">
    <property type="component" value="Unassembled WGS sequence"/>
</dbReference>
<dbReference type="OrthoDB" id="1728974at2759"/>